<dbReference type="InterPro" id="IPR038731">
    <property type="entry name" value="RgtA/B/C-like"/>
</dbReference>
<dbReference type="InterPro" id="IPR050297">
    <property type="entry name" value="LipidA_mod_glycosyltrf_83"/>
</dbReference>
<dbReference type="AlphaFoldDB" id="W5IK87"/>
<dbReference type="GO" id="GO:0005886">
    <property type="term" value="C:plasma membrane"/>
    <property type="evidence" value="ECO:0007669"/>
    <property type="project" value="UniProtKB-SubCell"/>
</dbReference>
<keyword evidence="4" id="KW-0808">Transferase</keyword>
<keyword evidence="5 9" id="KW-0812">Transmembrane</keyword>
<feature type="transmembrane region" description="Helical" evidence="9">
    <location>
        <begin position="433"/>
        <end position="453"/>
    </location>
</feature>
<feature type="compositionally biased region" description="Gly residues" evidence="8">
    <location>
        <begin position="539"/>
        <end position="560"/>
    </location>
</feature>
<keyword evidence="7 9" id="KW-0472">Membrane</keyword>
<feature type="domain" description="Glycosyltransferase RgtA/B/C/D-like" evidence="10">
    <location>
        <begin position="103"/>
        <end position="268"/>
    </location>
</feature>
<feature type="transmembrane region" description="Helical" evidence="9">
    <location>
        <begin position="207"/>
        <end position="223"/>
    </location>
</feature>
<evidence type="ECO:0000256" key="3">
    <source>
        <dbReference type="ARBA" id="ARBA00022676"/>
    </source>
</evidence>
<dbReference type="PANTHER" id="PTHR33908">
    <property type="entry name" value="MANNOSYLTRANSFERASE YKCB-RELATED"/>
    <property type="match status" value="1"/>
</dbReference>
<keyword evidence="3" id="KW-0328">Glycosyltransferase</keyword>
<keyword evidence="6 9" id="KW-1133">Transmembrane helix</keyword>
<comment type="subcellular location">
    <subcellularLocation>
        <location evidence="1">Cell membrane</location>
        <topology evidence="1">Multi-pass membrane protein</topology>
    </subcellularLocation>
</comment>
<dbReference type="GO" id="GO:0016763">
    <property type="term" value="F:pentosyltransferase activity"/>
    <property type="evidence" value="ECO:0007669"/>
    <property type="project" value="TreeGrafter"/>
</dbReference>
<dbReference type="HOGENOM" id="CLU_007261_1_0_11"/>
<name>W5IK87_SCAIO</name>
<keyword evidence="13" id="KW-1185">Reference proteome</keyword>
<evidence type="ECO:0000259" key="11">
    <source>
        <dbReference type="Pfam" id="PF24878"/>
    </source>
</evidence>
<evidence type="ECO:0000256" key="4">
    <source>
        <dbReference type="ARBA" id="ARBA00022679"/>
    </source>
</evidence>
<evidence type="ECO:0000256" key="6">
    <source>
        <dbReference type="ARBA" id="ARBA00022989"/>
    </source>
</evidence>
<evidence type="ECO:0000256" key="8">
    <source>
        <dbReference type="SAM" id="MobiDB-lite"/>
    </source>
</evidence>
<dbReference type="EMBL" id="ADCX01000004">
    <property type="protein sequence ID" value="EFG27372.2"/>
    <property type="molecule type" value="Genomic_DNA"/>
</dbReference>
<dbReference type="Proteomes" id="UP000005777">
    <property type="component" value="Unassembled WGS sequence"/>
</dbReference>
<evidence type="ECO:0000256" key="7">
    <source>
        <dbReference type="ARBA" id="ARBA00023136"/>
    </source>
</evidence>
<organism evidence="12 13">
    <name type="scientific">Scardovia inopinata F0304</name>
    <dbReference type="NCBI Taxonomy" id="641146"/>
    <lineage>
        <taxon>Bacteria</taxon>
        <taxon>Bacillati</taxon>
        <taxon>Actinomycetota</taxon>
        <taxon>Actinomycetes</taxon>
        <taxon>Bifidobacteriales</taxon>
        <taxon>Bifidobacteriaceae</taxon>
        <taxon>Scardovia</taxon>
    </lineage>
</organism>
<sequence>MTSAIAGSKTKISAADPPQAPDTQALGSQASAVTSLYILPHRRRSDWIAVSLLMVAACAVFFINLTASGYANEFYSAAAQAASQNWSAFLWGSSDAGNAITVDKPPASIWLMGLSVRLLGLSSFSILLPEALLGIGSTYLLYATVRRYWGNWVGIIAGGIFITTPVTALMFRFNNPDALLVFLMIAASSCLMRSLEYNTSRKGNRRRTWWMVLSGVLVGFGFLTKQFQVLLVLPGMIMAFLVASPTKFIRRLGDGLLALIAMIVSAGWWVILTVLVPADKRPYIGGSQSNSFLELTFSYNGLGRLTGNETGSVVPGGSGAGGSRTGGSQAGMWGQTGWNRLFTSDFAGQITWLAFFAFAGIIVGLIITHREKRTDLRRAHVLMTGTWLLVTWLIFSFMSGIFHAYYTVALSPAISTLAAIAIAGLWMKRKSSWSVLTASALILITGLWSQKIISSAGSYSWLASLTLIVTITGSVLLAITGLLQTHGQASISLRLARILALVISSAAVLVGPLTWTVATVSTGHQGSIVSAGPSSQGGSPMGGGPGGNIGPGGRPGGKGFFNGSSSGESRKQQAYSGQATGGSGLLGGRSNSVSSRLISLLSKNASSYRWAAATTGSQNAATYQLASQKPVMAIGGFNGSDAYPTLAQFKRYVRQGLIHYYISSGSGMGGQQNGGSSTASQIAQWVSTHFTATTVDGVTLYDLTS</sequence>
<evidence type="ECO:0000256" key="5">
    <source>
        <dbReference type="ARBA" id="ARBA00022692"/>
    </source>
</evidence>
<evidence type="ECO:0000313" key="13">
    <source>
        <dbReference type="Proteomes" id="UP000005777"/>
    </source>
</evidence>
<dbReference type="eggNOG" id="COG1807">
    <property type="taxonomic scope" value="Bacteria"/>
</dbReference>
<feature type="transmembrane region" description="Helical" evidence="9">
    <location>
        <begin position="459"/>
        <end position="483"/>
    </location>
</feature>
<feature type="transmembrane region" description="Helical" evidence="9">
    <location>
        <begin position="149"/>
        <end position="172"/>
    </location>
</feature>
<gene>
    <name evidence="12" type="ORF">HMPREF9020_01014</name>
</gene>
<evidence type="ECO:0000259" key="10">
    <source>
        <dbReference type="Pfam" id="PF13231"/>
    </source>
</evidence>
<evidence type="ECO:0000256" key="1">
    <source>
        <dbReference type="ARBA" id="ARBA00004651"/>
    </source>
</evidence>
<evidence type="ECO:0000313" key="12">
    <source>
        <dbReference type="EMBL" id="EFG27372.2"/>
    </source>
</evidence>
<feature type="transmembrane region" description="Helical" evidence="9">
    <location>
        <begin position="229"/>
        <end position="249"/>
    </location>
</feature>
<feature type="transmembrane region" description="Helical" evidence="9">
    <location>
        <begin position="346"/>
        <end position="367"/>
    </location>
</feature>
<feature type="transmembrane region" description="Helical" evidence="9">
    <location>
        <begin position="256"/>
        <end position="276"/>
    </location>
</feature>
<evidence type="ECO:0000256" key="2">
    <source>
        <dbReference type="ARBA" id="ARBA00022475"/>
    </source>
</evidence>
<dbReference type="Pfam" id="PF24878">
    <property type="entry name" value="YkcB_C"/>
    <property type="match status" value="1"/>
</dbReference>
<feature type="region of interest" description="Disordered" evidence="8">
    <location>
        <begin position="1"/>
        <end position="25"/>
    </location>
</feature>
<dbReference type="GO" id="GO:0009103">
    <property type="term" value="P:lipopolysaccharide biosynthetic process"/>
    <property type="evidence" value="ECO:0007669"/>
    <property type="project" value="UniProtKB-ARBA"/>
</dbReference>
<reference evidence="12 13" key="1">
    <citation type="submission" date="2012-01" db="EMBL/GenBank/DDBJ databases">
        <title>The Genome Sequence of Scardovia inopinata F0304.</title>
        <authorList>
            <consortium name="The Broad Institute Genome Sequencing Platform"/>
            <person name="Ward D."/>
            <person name="Earl A."/>
            <person name="Feldgarden M."/>
            <person name="Gevers D."/>
            <person name="Young S."/>
            <person name="Zeng Q."/>
            <person name="Koehrsen M."/>
            <person name="Alvarado L."/>
            <person name="Berlin A.M."/>
            <person name="Borenstein D."/>
            <person name="Chapman S.B."/>
            <person name="Chen Z."/>
            <person name="Engels R."/>
            <person name="Freedman E."/>
            <person name="Gellesch M."/>
            <person name="Goldberg J."/>
            <person name="Griggs A."/>
            <person name="Gujja S."/>
            <person name="Heilman E.R."/>
            <person name="Heiman D.I."/>
            <person name="Hepburn T.A."/>
            <person name="Howarth C."/>
            <person name="Jen D."/>
            <person name="Larson L."/>
            <person name="Mehta T."/>
            <person name="Park D."/>
            <person name="Pearson M."/>
            <person name="Richards J."/>
            <person name="Roberts A."/>
            <person name="Saif S."/>
            <person name="Shea T.D."/>
            <person name="Shenoy N."/>
            <person name="Sisk P."/>
            <person name="Stolte C."/>
            <person name="Sykes S.N."/>
            <person name="Walk T."/>
            <person name="White J."/>
            <person name="Yandava C."/>
            <person name="Izard J."/>
            <person name="Baranova O.V."/>
            <person name="Blanton J.M."/>
            <person name="Tanner A.C."/>
            <person name="Dewhirst F."/>
            <person name="Haas B."/>
            <person name="Nusbaum C."/>
            <person name="Birren B."/>
        </authorList>
    </citation>
    <scope>NUCLEOTIDE SEQUENCE [LARGE SCALE GENOMIC DNA]</scope>
    <source>
        <strain evidence="12 13">F0304</strain>
    </source>
</reference>
<feature type="compositionally biased region" description="Low complexity" evidence="8">
    <location>
        <begin position="14"/>
        <end position="25"/>
    </location>
</feature>
<feature type="transmembrane region" description="Helical" evidence="9">
    <location>
        <begin position="47"/>
        <end position="67"/>
    </location>
</feature>
<feature type="transmembrane region" description="Helical" evidence="9">
    <location>
        <begin position="379"/>
        <end position="398"/>
    </location>
</feature>
<protein>
    <submittedName>
        <fullName evidence="12">Uncharacterized protein</fullName>
    </submittedName>
</protein>
<dbReference type="Pfam" id="PF13231">
    <property type="entry name" value="PMT_2"/>
    <property type="match status" value="1"/>
</dbReference>
<feature type="region of interest" description="Disordered" evidence="8">
    <location>
        <begin position="528"/>
        <end position="587"/>
    </location>
</feature>
<dbReference type="GO" id="GO:0010041">
    <property type="term" value="P:response to iron(III) ion"/>
    <property type="evidence" value="ECO:0007669"/>
    <property type="project" value="TreeGrafter"/>
</dbReference>
<feature type="transmembrane region" description="Helical" evidence="9">
    <location>
        <begin position="178"/>
        <end position="195"/>
    </location>
</feature>
<feature type="transmembrane region" description="Helical" evidence="9">
    <location>
        <begin position="495"/>
        <end position="515"/>
    </location>
</feature>
<keyword evidence="2" id="KW-1003">Cell membrane</keyword>
<feature type="transmembrane region" description="Helical" evidence="9">
    <location>
        <begin position="118"/>
        <end position="142"/>
    </location>
</feature>
<feature type="domain" description="Putative mannosyltransferase YkcA/B-like C-terminal" evidence="11">
    <location>
        <begin position="597"/>
        <end position="689"/>
    </location>
</feature>
<dbReference type="RefSeq" id="WP_040590685.1">
    <property type="nucleotide sequence ID" value="NZ_GG770225.1"/>
</dbReference>
<dbReference type="InterPro" id="IPR056785">
    <property type="entry name" value="YkcA/B-like_C"/>
</dbReference>
<feature type="transmembrane region" description="Helical" evidence="9">
    <location>
        <begin position="404"/>
        <end position="426"/>
    </location>
</feature>
<dbReference type="PANTHER" id="PTHR33908:SF3">
    <property type="entry name" value="UNDECAPRENYL PHOSPHATE-ALPHA-4-AMINO-4-DEOXY-L-ARABINOSE ARABINOSYL TRANSFERASE"/>
    <property type="match status" value="1"/>
</dbReference>
<accession>W5IK87</accession>
<comment type="caution">
    <text evidence="12">The sequence shown here is derived from an EMBL/GenBank/DDBJ whole genome shotgun (WGS) entry which is preliminary data.</text>
</comment>
<proteinExistence type="predicted"/>
<evidence type="ECO:0000256" key="9">
    <source>
        <dbReference type="SAM" id="Phobius"/>
    </source>
</evidence>